<organism evidence="2 3">
    <name type="scientific">Prauserella muralis</name>
    <dbReference type="NCBI Taxonomy" id="588067"/>
    <lineage>
        <taxon>Bacteria</taxon>
        <taxon>Bacillati</taxon>
        <taxon>Actinomycetota</taxon>
        <taxon>Actinomycetes</taxon>
        <taxon>Pseudonocardiales</taxon>
        <taxon>Pseudonocardiaceae</taxon>
        <taxon>Prauserella</taxon>
    </lineage>
</organism>
<accession>A0A2V4B123</accession>
<dbReference type="OrthoDB" id="7107936at2"/>
<dbReference type="Pfam" id="PF22513">
    <property type="entry name" value="FitA-like_RHH"/>
    <property type="match status" value="1"/>
</dbReference>
<dbReference type="Proteomes" id="UP000249915">
    <property type="component" value="Unassembled WGS sequence"/>
</dbReference>
<evidence type="ECO:0000259" key="1">
    <source>
        <dbReference type="Pfam" id="PF22513"/>
    </source>
</evidence>
<dbReference type="EMBL" id="MASW01000002">
    <property type="protein sequence ID" value="PXY27971.1"/>
    <property type="molecule type" value="Genomic_DNA"/>
</dbReference>
<feature type="domain" description="Antitoxin FitA-like ribbon-helix-helix" evidence="1">
    <location>
        <begin position="2"/>
        <end position="39"/>
    </location>
</feature>
<sequence length="93" mass="9514">MAVLTIRDVPEDTKAALARDARQRGQSLQAFLLAVLERQAEFGRNRELLAEIADELAEGGGADADAADAADLLAQARAGRDIAGGAEAPGGAA</sequence>
<dbReference type="InterPro" id="IPR010985">
    <property type="entry name" value="Ribbon_hlx_hlx"/>
</dbReference>
<name>A0A2V4B123_9PSEU</name>
<dbReference type="InterPro" id="IPR053853">
    <property type="entry name" value="FitA-like_RHH"/>
</dbReference>
<reference evidence="2 3" key="1">
    <citation type="submission" date="2016-07" db="EMBL/GenBank/DDBJ databases">
        <title>Draft genome sequence of Prauserella muralis DSM 45305, isolated from a mould-covered wall in an indoor environment.</title>
        <authorList>
            <person name="Ruckert C."/>
            <person name="Albersmeier A."/>
            <person name="Jiang C.-L."/>
            <person name="Jiang Y."/>
            <person name="Kalinowski J."/>
            <person name="Schneider O."/>
            <person name="Winkler A."/>
            <person name="Zotchev S.B."/>
        </authorList>
    </citation>
    <scope>NUCLEOTIDE SEQUENCE [LARGE SCALE GENOMIC DNA]</scope>
    <source>
        <strain evidence="2 3">DSM 45305</strain>
    </source>
</reference>
<gene>
    <name evidence="2" type="ORF">BAY60_16625</name>
</gene>
<dbReference type="SUPFAM" id="SSF47598">
    <property type="entry name" value="Ribbon-helix-helix"/>
    <property type="match status" value="1"/>
</dbReference>
<evidence type="ECO:0000313" key="3">
    <source>
        <dbReference type="Proteomes" id="UP000249915"/>
    </source>
</evidence>
<keyword evidence="3" id="KW-1185">Reference proteome</keyword>
<evidence type="ECO:0000313" key="2">
    <source>
        <dbReference type="EMBL" id="PXY27971.1"/>
    </source>
</evidence>
<dbReference type="GO" id="GO:0006355">
    <property type="term" value="P:regulation of DNA-templated transcription"/>
    <property type="evidence" value="ECO:0007669"/>
    <property type="project" value="InterPro"/>
</dbReference>
<proteinExistence type="predicted"/>
<dbReference type="RefSeq" id="WP_112281984.1">
    <property type="nucleotide sequence ID" value="NZ_MASW01000002.1"/>
</dbReference>
<comment type="caution">
    <text evidence="2">The sequence shown here is derived from an EMBL/GenBank/DDBJ whole genome shotgun (WGS) entry which is preliminary data.</text>
</comment>
<protein>
    <recommendedName>
        <fullName evidence="1">Antitoxin FitA-like ribbon-helix-helix domain-containing protein</fullName>
    </recommendedName>
</protein>
<dbReference type="AlphaFoldDB" id="A0A2V4B123"/>